<evidence type="ECO:0000256" key="1">
    <source>
        <dbReference type="ARBA" id="ARBA00004141"/>
    </source>
</evidence>
<evidence type="ECO:0000256" key="5">
    <source>
        <dbReference type="SAM" id="Phobius"/>
    </source>
</evidence>
<keyword evidence="2 5" id="KW-0812">Transmembrane</keyword>
<evidence type="ECO:0000313" key="7">
    <source>
        <dbReference type="EMBL" id="RGT91154.1"/>
    </source>
</evidence>
<keyword evidence="3 5" id="KW-1133">Transmembrane helix</keyword>
<dbReference type="GO" id="GO:0016020">
    <property type="term" value="C:membrane"/>
    <property type="evidence" value="ECO:0007669"/>
    <property type="project" value="UniProtKB-SubCell"/>
</dbReference>
<dbReference type="SUPFAM" id="SSF103473">
    <property type="entry name" value="MFS general substrate transporter"/>
    <property type="match status" value="1"/>
</dbReference>
<organism evidence="7 8">
    <name type="scientific">Phocaeicola vulgatus</name>
    <name type="common">Bacteroides vulgatus</name>
    <dbReference type="NCBI Taxonomy" id="821"/>
    <lineage>
        <taxon>Bacteria</taxon>
        <taxon>Pseudomonadati</taxon>
        <taxon>Bacteroidota</taxon>
        <taxon>Bacteroidia</taxon>
        <taxon>Bacteroidales</taxon>
        <taxon>Bacteroidaceae</taxon>
        <taxon>Phocaeicola</taxon>
    </lineage>
</organism>
<dbReference type="InterPro" id="IPR011701">
    <property type="entry name" value="MFS"/>
</dbReference>
<feature type="transmembrane region" description="Helical" evidence="5">
    <location>
        <begin position="77"/>
        <end position="100"/>
    </location>
</feature>
<keyword evidence="4 5" id="KW-0472">Membrane</keyword>
<dbReference type="Proteomes" id="UP000283833">
    <property type="component" value="Unassembled WGS sequence"/>
</dbReference>
<dbReference type="GO" id="GO:0022857">
    <property type="term" value="F:transmembrane transporter activity"/>
    <property type="evidence" value="ECO:0007669"/>
    <property type="project" value="InterPro"/>
</dbReference>
<dbReference type="EMBL" id="QRXI01000018">
    <property type="protein sequence ID" value="RGT91154.1"/>
    <property type="molecule type" value="Genomic_DNA"/>
</dbReference>
<reference evidence="7 8" key="1">
    <citation type="submission" date="2018-08" db="EMBL/GenBank/DDBJ databases">
        <title>A genome reference for cultivated species of the human gut microbiota.</title>
        <authorList>
            <person name="Zou Y."/>
            <person name="Xue W."/>
            <person name="Luo G."/>
        </authorList>
    </citation>
    <scope>NUCLEOTIDE SEQUENCE [LARGE SCALE GENOMIC DNA]</scope>
    <source>
        <strain evidence="7 8">AF18-14</strain>
    </source>
</reference>
<feature type="domain" description="Major facilitator superfamily (MFS) profile" evidence="6">
    <location>
        <begin position="210"/>
        <end position="409"/>
    </location>
</feature>
<feature type="transmembrane region" description="Helical" evidence="5">
    <location>
        <begin position="301"/>
        <end position="322"/>
    </location>
</feature>
<dbReference type="InterPro" id="IPR036259">
    <property type="entry name" value="MFS_trans_sf"/>
</dbReference>
<feature type="transmembrane region" description="Helical" evidence="5">
    <location>
        <begin position="244"/>
        <end position="264"/>
    </location>
</feature>
<sequence length="409" mass="44103">MNIFHQKHKHLLVANRVAFMVIGVLEAAWAPLVPYVKRAFVIDEGTLGLLMLCSGLGSICALPLSGFFVNRYGAKKVIYVSGLLMAFALLAISMLINVWLTGVMLMIFGGCTITIDVAANVNGIAIERKTKKHLMSSFHGGYSLGTLIGAGTMSVLFTLGIIPKWAVVICMFVTIIALIFGCRDLLPKDELEADTPIEKPRKGKLYIPPMVLVVGLLCFIMYASEGAVMGWSAIFVSQERGIDMSMAGFFYTAFAISMTFVRLCGDKIVDRFGQRTVISGGALLIAIGFMVVVLIDSAIASVVGFAMVGCGAANVVPQLVSFAAHIKGMAVHNIISFINALGYSGILLGPVIIGFIGKRYGLHVSFIGIAVFALIVAIISYIILRIRHIPIQTDVQEDDRKTCLRNSAK</sequence>
<name>A0A412QJM1_PHOVU</name>
<dbReference type="InterPro" id="IPR020846">
    <property type="entry name" value="MFS_dom"/>
</dbReference>
<evidence type="ECO:0000256" key="4">
    <source>
        <dbReference type="ARBA" id="ARBA00023136"/>
    </source>
</evidence>
<comment type="subcellular location">
    <subcellularLocation>
        <location evidence="1">Membrane</location>
        <topology evidence="1">Multi-pass membrane protein</topology>
    </subcellularLocation>
</comment>
<comment type="caution">
    <text evidence="7">The sequence shown here is derived from an EMBL/GenBank/DDBJ whole genome shotgun (WGS) entry which is preliminary data.</text>
</comment>
<feature type="transmembrane region" description="Helical" evidence="5">
    <location>
        <begin position="276"/>
        <end position="295"/>
    </location>
</feature>
<feature type="transmembrane region" description="Helical" evidence="5">
    <location>
        <begin position="362"/>
        <end position="384"/>
    </location>
</feature>
<gene>
    <name evidence="7" type="ORF">DWX04_14010</name>
</gene>
<evidence type="ECO:0000313" key="8">
    <source>
        <dbReference type="Proteomes" id="UP000283833"/>
    </source>
</evidence>
<dbReference type="RefSeq" id="WP_117853346.1">
    <property type="nucleotide sequence ID" value="NZ_JAKKWV010000018.1"/>
</dbReference>
<dbReference type="PROSITE" id="PS50850">
    <property type="entry name" value="MFS"/>
    <property type="match status" value="1"/>
</dbReference>
<feature type="transmembrane region" description="Helical" evidence="5">
    <location>
        <begin position="138"/>
        <end position="159"/>
    </location>
</feature>
<dbReference type="PANTHER" id="PTHR23514">
    <property type="entry name" value="BYPASS OF STOP CODON PROTEIN 6"/>
    <property type="match status" value="1"/>
</dbReference>
<dbReference type="Pfam" id="PF07690">
    <property type="entry name" value="MFS_1"/>
    <property type="match status" value="1"/>
</dbReference>
<evidence type="ECO:0000256" key="2">
    <source>
        <dbReference type="ARBA" id="ARBA00022692"/>
    </source>
</evidence>
<feature type="transmembrane region" description="Helical" evidence="5">
    <location>
        <begin position="106"/>
        <end position="126"/>
    </location>
</feature>
<feature type="transmembrane region" description="Helical" evidence="5">
    <location>
        <begin position="206"/>
        <end position="224"/>
    </location>
</feature>
<dbReference type="CDD" id="cd17393">
    <property type="entry name" value="MFS_MosC_like"/>
    <property type="match status" value="1"/>
</dbReference>
<feature type="transmembrane region" description="Helical" evidence="5">
    <location>
        <begin position="49"/>
        <end position="70"/>
    </location>
</feature>
<dbReference type="InterPro" id="IPR051788">
    <property type="entry name" value="MFS_Transporter"/>
</dbReference>
<accession>A0A412QJM1</accession>
<dbReference type="AlphaFoldDB" id="A0A412QJM1"/>
<feature type="transmembrane region" description="Helical" evidence="5">
    <location>
        <begin position="334"/>
        <end position="356"/>
    </location>
</feature>
<evidence type="ECO:0000256" key="3">
    <source>
        <dbReference type="ARBA" id="ARBA00022989"/>
    </source>
</evidence>
<protein>
    <submittedName>
        <fullName evidence="7">MFS transporter</fullName>
    </submittedName>
</protein>
<dbReference type="Gene3D" id="1.20.1250.20">
    <property type="entry name" value="MFS general substrate transporter like domains"/>
    <property type="match status" value="2"/>
</dbReference>
<feature type="transmembrane region" description="Helical" evidence="5">
    <location>
        <begin position="165"/>
        <end position="186"/>
    </location>
</feature>
<evidence type="ECO:0000259" key="6">
    <source>
        <dbReference type="PROSITE" id="PS50850"/>
    </source>
</evidence>
<dbReference type="PANTHER" id="PTHR23514:SF13">
    <property type="entry name" value="INNER MEMBRANE PROTEIN YBJJ"/>
    <property type="match status" value="1"/>
</dbReference>
<proteinExistence type="predicted"/>
<feature type="transmembrane region" description="Helical" evidence="5">
    <location>
        <begin position="12"/>
        <end position="29"/>
    </location>
</feature>